<feature type="transmembrane region" description="Helical" evidence="9">
    <location>
        <begin position="167"/>
        <end position="185"/>
    </location>
</feature>
<evidence type="ECO:0000256" key="6">
    <source>
        <dbReference type="ARBA" id="ARBA00022989"/>
    </source>
</evidence>
<feature type="transmembrane region" description="Helical" evidence="9">
    <location>
        <begin position="197"/>
        <end position="217"/>
    </location>
</feature>
<dbReference type="GO" id="GO:0005886">
    <property type="term" value="C:plasma membrane"/>
    <property type="evidence" value="ECO:0007669"/>
    <property type="project" value="UniProtKB-SubCell"/>
</dbReference>
<comment type="subcellular location">
    <subcellularLocation>
        <location evidence="1">Cell membrane</location>
        <topology evidence="1">Multi-pass membrane protein</topology>
    </subcellularLocation>
</comment>
<feature type="transmembrane region" description="Helical" evidence="9">
    <location>
        <begin position="322"/>
        <end position="348"/>
    </location>
</feature>
<accession>A0AAV2QTN8</accession>
<feature type="transmembrane region" description="Helical" evidence="9">
    <location>
        <begin position="270"/>
        <end position="295"/>
    </location>
</feature>
<evidence type="ECO:0000256" key="1">
    <source>
        <dbReference type="ARBA" id="ARBA00004651"/>
    </source>
</evidence>
<comment type="caution">
    <text evidence="10">The sequence shown here is derived from an EMBL/GenBank/DDBJ whole genome shotgun (WGS) entry which is preliminary data.</text>
</comment>
<dbReference type="Pfam" id="PF13520">
    <property type="entry name" value="AA_permease_2"/>
    <property type="match status" value="1"/>
</dbReference>
<dbReference type="EMBL" id="CAXKWB010011221">
    <property type="protein sequence ID" value="CAL4100462.1"/>
    <property type="molecule type" value="Genomic_DNA"/>
</dbReference>
<evidence type="ECO:0000256" key="2">
    <source>
        <dbReference type="ARBA" id="ARBA00007040"/>
    </source>
</evidence>
<comment type="similarity">
    <text evidence="2">Belongs to the amino acid-polyamine-organocation (APC) superfamily. L-type amino acid transporter (LAT) (TC 2.A.3.8) family.</text>
</comment>
<dbReference type="PANTHER" id="PTHR11785">
    <property type="entry name" value="AMINO ACID TRANSPORTER"/>
    <property type="match status" value="1"/>
</dbReference>
<evidence type="ECO:0000313" key="11">
    <source>
        <dbReference type="Proteomes" id="UP001497623"/>
    </source>
</evidence>
<evidence type="ECO:0000256" key="7">
    <source>
        <dbReference type="ARBA" id="ARBA00023136"/>
    </source>
</evidence>
<feature type="transmembrane region" description="Helical" evidence="9">
    <location>
        <begin position="125"/>
        <end position="155"/>
    </location>
</feature>
<feature type="non-terminal residue" evidence="10">
    <location>
        <position position="505"/>
    </location>
</feature>
<keyword evidence="6 9" id="KW-1133">Transmembrane helix</keyword>
<evidence type="ECO:0008006" key="12">
    <source>
        <dbReference type="Google" id="ProtNLM"/>
    </source>
</evidence>
<feature type="region of interest" description="Disordered" evidence="8">
    <location>
        <begin position="1"/>
        <end position="32"/>
    </location>
</feature>
<keyword evidence="11" id="KW-1185">Reference proteome</keyword>
<feature type="transmembrane region" description="Helical" evidence="9">
    <location>
        <begin position="237"/>
        <end position="258"/>
    </location>
</feature>
<feature type="transmembrane region" description="Helical" evidence="9">
    <location>
        <begin position="369"/>
        <end position="390"/>
    </location>
</feature>
<evidence type="ECO:0000256" key="9">
    <source>
        <dbReference type="SAM" id="Phobius"/>
    </source>
</evidence>
<feature type="transmembrane region" description="Helical" evidence="9">
    <location>
        <begin position="455"/>
        <end position="475"/>
    </location>
</feature>
<dbReference type="InterPro" id="IPR050598">
    <property type="entry name" value="AminoAcid_Transporter"/>
</dbReference>
<feature type="transmembrane region" description="Helical" evidence="9">
    <location>
        <begin position="396"/>
        <end position="414"/>
    </location>
</feature>
<feature type="transmembrane region" description="Helical" evidence="9">
    <location>
        <begin position="426"/>
        <end position="449"/>
    </location>
</feature>
<sequence length="505" mass="55463">MPIKRIPKSETTEPLTAEMEPMNPGEGGGGTCIVKEDTAGKTELKKELGLLEGVAVIIGIIIGSGIFISPKGVLREAGSVGMSLVVWVLCGLLSMIGALCYAELGCAIPESGGDYAYIKKAFGGLPAFLFLWAANVIFVPTTNAIMGLTFANYVIQPFFPGCDMPDAAIRLIAAIAICFLTFLNSWDMKVTTKLQNFFMVTKVASILLVIMIGMVHICKGNMENFDNAFQGTSTDPGQIAVSFYSGIFSYAGWNYLNFMTEELKNPFVNLPRAIFISLPLVTTVYVLANVAYLAILTPIEMEASDAIAVTVADQMLGYNWSWIMPLLVALSALGGLSVHIMTSSRLCFVGARQGHFPKSLSLINQQCNTPMPALVFLGVLSLCYLCTSNVYQLIEYASFVESLFILISICGLLYMRYKYPHMERPIKVHTIIPVIFLFICGFLVFLPLYVRPLEVGMGIAIVVSGIPVYFIFIYMEKPKYIKKYLDSFTTGSQKLFDGVLDEKYE</sequence>
<name>A0AAV2QTN8_MEGNR</name>
<dbReference type="PIRSF" id="PIRSF006060">
    <property type="entry name" value="AA_transporter"/>
    <property type="match status" value="1"/>
</dbReference>
<evidence type="ECO:0000256" key="8">
    <source>
        <dbReference type="SAM" id="MobiDB-lite"/>
    </source>
</evidence>
<dbReference type="GO" id="GO:0015179">
    <property type="term" value="F:L-amino acid transmembrane transporter activity"/>
    <property type="evidence" value="ECO:0007669"/>
    <property type="project" value="TreeGrafter"/>
</dbReference>
<dbReference type="Proteomes" id="UP001497623">
    <property type="component" value="Unassembled WGS sequence"/>
</dbReference>
<evidence type="ECO:0000256" key="5">
    <source>
        <dbReference type="ARBA" id="ARBA00022692"/>
    </source>
</evidence>
<dbReference type="InterPro" id="IPR002293">
    <property type="entry name" value="AA/rel_permease1"/>
</dbReference>
<gene>
    <name evidence="10" type="ORF">MNOR_LOCUS16802</name>
</gene>
<reference evidence="10 11" key="1">
    <citation type="submission" date="2024-05" db="EMBL/GenBank/DDBJ databases">
        <authorList>
            <person name="Wallberg A."/>
        </authorList>
    </citation>
    <scope>NUCLEOTIDE SEQUENCE [LARGE SCALE GENOMIC DNA]</scope>
</reference>
<evidence type="ECO:0000256" key="3">
    <source>
        <dbReference type="ARBA" id="ARBA00022448"/>
    </source>
</evidence>
<keyword evidence="5 9" id="KW-0812">Transmembrane</keyword>
<proteinExistence type="inferred from homology"/>
<dbReference type="FunFam" id="1.20.1740.10:FF:000003">
    <property type="entry name" value="Y+L amino acid transporter 1 isoform X1"/>
    <property type="match status" value="1"/>
</dbReference>
<keyword evidence="4" id="KW-1003">Cell membrane</keyword>
<keyword evidence="7 9" id="KW-0472">Membrane</keyword>
<organism evidence="10 11">
    <name type="scientific">Meganyctiphanes norvegica</name>
    <name type="common">Northern krill</name>
    <name type="synonym">Thysanopoda norvegica</name>
    <dbReference type="NCBI Taxonomy" id="48144"/>
    <lineage>
        <taxon>Eukaryota</taxon>
        <taxon>Metazoa</taxon>
        <taxon>Ecdysozoa</taxon>
        <taxon>Arthropoda</taxon>
        <taxon>Crustacea</taxon>
        <taxon>Multicrustacea</taxon>
        <taxon>Malacostraca</taxon>
        <taxon>Eumalacostraca</taxon>
        <taxon>Eucarida</taxon>
        <taxon>Euphausiacea</taxon>
        <taxon>Euphausiidae</taxon>
        <taxon>Meganyctiphanes</taxon>
    </lineage>
</organism>
<protein>
    <recommendedName>
        <fullName evidence="12">Y+L amino acid transporter 2</fullName>
    </recommendedName>
</protein>
<feature type="transmembrane region" description="Helical" evidence="9">
    <location>
        <begin position="48"/>
        <end position="68"/>
    </location>
</feature>
<feature type="transmembrane region" description="Helical" evidence="9">
    <location>
        <begin position="80"/>
        <end position="104"/>
    </location>
</feature>
<dbReference type="PANTHER" id="PTHR11785:SF240">
    <property type="entry name" value="LD25378P"/>
    <property type="match status" value="1"/>
</dbReference>
<evidence type="ECO:0000313" key="10">
    <source>
        <dbReference type="EMBL" id="CAL4100462.1"/>
    </source>
</evidence>
<dbReference type="AlphaFoldDB" id="A0AAV2QTN8"/>
<dbReference type="Gene3D" id="1.20.1740.10">
    <property type="entry name" value="Amino acid/polyamine transporter I"/>
    <property type="match status" value="1"/>
</dbReference>
<keyword evidence="3" id="KW-0813">Transport</keyword>
<evidence type="ECO:0000256" key="4">
    <source>
        <dbReference type="ARBA" id="ARBA00022475"/>
    </source>
</evidence>